<dbReference type="PIRSF" id="PIRSF032285">
    <property type="entry name" value="UCP032285"/>
    <property type="match status" value="1"/>
</dbReference>
<name>A0A4Z0LDI5_9FLAO</name>
<proteinExistence type="predicted"/>
<sequence length="165" mass="18820">MAGFLKETKERVFDPFGITVSPLHLEKESIAYNACQLELNHRKVLFRSAKITPTKVGHFVTVWKRNHAGITAPFDASDAIDLVIVNTRKGEDFGQFVFPAAVLAQKGILSTAVKEGKRAFRVYPPWEKELNKQALKTQQWQLEYFLEIPLNKAIDAVRMKQLYCL</sequence>
<dbReference type="InterPro" id="IPR038231">
    <property type="entry name" value="MepB-like_sf"/>
</dbReference>
<dbReference type="EMBL" id="SRLH01000001">
    <property type="protein sequence ID" value="TGD59923.1"/>
    <property type="molecule type" value="Genomic_DNA"/>
</dbReference>
<keyword evidence="2" id="KW-1185">Reference proteome</keyword>
<accession>A0A4Z0LDI5</accession>
<protein>
    <recommendedName>
        <fullName evidence="3">MepB family protein</fullName>
    </recommendedName>
</protein>
<dbReference type="InterPro" id="IPR011235">
    <property type="entry name" value="MepB-like"/>
</dbReference>
<evidence type="ECO:0008006" key="3">
    <source>
        <dbReference type="Google" id="ProtNLM"/>
    </source>
</evidence>
<evidence type="ECO:0000313" key="1">
    <source>
        <dbReference type="EMBL" id="TGD59923.1"/>
    </source>
</evidence>
<dbReference type="Pfam" id="PF08877">
    <property type="entry name" value="MepB-like"/>
    <property type="match status" value="1"/>
</dbReference>
<gene>
    <name evidence="1" type="ORF">E4635_02280</name>
</gene>
<dbReference type="OrthoDB" id="4954833at2"/>
<reference evidence="1 2" key="1">
    <citation type="submission" date="2019-04" db="EMBL/GenBank/DDBJ databases">
        <title>Flavobacterium sp. strain DS2-A Genome sequencing and assembly.</title>
        <authorList>
            <person name="Kim I."/>
        </authorList>
    </citation>
    <scope>NUCLEOTIDE SEQUENCE [LARGE SCALE GENOMIC DNA]</scope>
    <source>
        <strain evidence="1 2">DS2-A</strain>
    </source>
</reference>
<evidence type="ECO:0000313" key="2">
    <source>
        <dbReference type="Proteomes" id="UP000297407"/>
    </source>
</evidence>
<dbReference type="AlphaFoldDB" id="A0A4Z0LDI5"/>
<organism evidence="1 2">
    <name type="scientific">Flavobacterium humi</name>
    <dbReference type="NCBI Taxonomy" id="2562683"/>
    <lineage>
        <taxon>Bacteria</taxon>
        <taxon>Pseudomonadati</taxon>
        <taxon>Bacteroidota</taxon>
        <taxon>Flavobacteriia</taxon>
        <taxon>Flavobacteriales</taxon>
        <taxon>Flavobacteriaceae</taxon>
        <taxon>Flavobacterium</taxon>
    </lineage>
</organism>
<comment type="caution">
    <text evidence="1">The sequence shown here is derived from an EMBL/GenBank/DDBJ whole genome shotgun (WGS) entry which is preliminary data.</text>
</comment>
<dbReference type="Gene3D" id="3.40.1350.140">
    <property type="entry name" value="MepB-like"/>
    <property type="match status" value="1"/>
</dbReference>
<dbReference type="Proteomes" id="UP000297407">
    <property type="component" value="Unassembled WGS sequence"/>
</dbReference>